<dbReference type="AlphaFoldDB" id="A0A0P1B0M0"/>
<keyword evidence="2" id="KW-1185">Reference proteome</keyword>
<reference evidence="2" key="1">
    <citation type="submission" date="2014-09" db="EMBL/GenBank/DDBJ databases">
        <authorList>
            <person name="Sharma Rahul"/>
            <person name="Thines Marco"/>
        </authorList>
    </citation>
    <scope>NUCLEOTIDE SEQUENCE [LARGE SCALE GENOMIC DNA]</scope>
</reference>
<dbReference type="EMBL" id="CCYD01002887">
    <property type="protein sequence ID" value="CEG48205.1"/>
    <property type="molecule type" value="Genomic_DNA"/>
</dbReference>
<accession>A0A0P1B0M0</accession>
<evidence type="ECO:0000313" key="1">
    <source>
        <dbReference type="EMBL" id="CEG48205.1"/>
    </source>
</evidence>
<dbReference type="Proteomes" id="UP000054928">
    <property type="component" value="Unassembled WGS sequence"/>
</dbReference>
<name>A0A0P1B0M0_PLAHL</name>
<evidence type="ECO:0000313" key="2">
    <source>
        <dbReference type="Proteomes" id="UP000054928"/>
    </source>
</evidence>
<dbReference type="GeneID" id="36400730"/>
<organism evidence="1 2">
    <name type="scientific">Plasmopara halstedii</name>
    <name type="common">Downy mildew of sunflower</name>
    <dbReference type="NCBI Taxonomy" id="4781"/>
    <lineage>
        <taxon>Eukaryota</taxon>
        <taxon>Sar</taxon>
        <taxon>Stramenopiles</taxon>
        <taxon>Oomycota</taxon>
        <taxon>Peronosporomycetes</taxon>
        <taxon>Peronosporales</taxon>
        <taxon>Peronosporaceae</taxon>
        <taxon>Plasmopara</taxon>
    </lineage>
</organism>
<proteinExistence type="predicted"/>
<protein>
    <submittedName>
        <fullName evidence="1">Uncharacterized protein</fullName>
    </submittedName>
</protein>
<dbReference type="RefSeq" id="XP_024584574.1">
    <property type="nucleotide sequence ID" value="XM_024719258.1"/>
</dbReference>
<sequence length="79" mass="8928">MEPMDSNVLMKKLGITIKMAKLDKQKGVSLAAKRRKTLNWPLTQQDEDEVTVSQARTLLQPKVGIKRESVHAQVHSMTD</sequence>